<dbReference type="Gene3D" id="2.40.160.60">
    <property type="entry name" value="Outer membrane protein transport protein (OMPP1/FadL/TodX)"/>
    <property type="match status" value="1"/>
</dbReference>
<reference evidence="2 3" key="1">
    <citation type="submission" date="2024-01" db="EMBL/GenBank/DDBJ databases">
        <title>Pedobacter sp. nov., isolated from fresh soil.</title>
        <authorList>
            <person name="Le N.T.T."/>
        </authorList>
    </citation>
    <scope>NUCLEOTIDE SEQUENCE [LARGE SCALE GENOMIC DNA]</scope>
    <source>
        <strain evidence="2 3">KR3-3</strain>
    </source>
</reference>
<keyword evidence="3" id="KW-1185">Reference proteome</keyword>
<evidence type="ECO:0008006" key="4">
    <source>
        <dbReference type="Google" id="ProtNLM"/>
    </source>
</evidence>
<keyword evidence="1" id="KW-0732">Signal</keyword>
<dbReference type="SUPFAM" id="SSF56935">
    <property type="entry name" value="Porins"/>
    <property type="match status" value="1"/>
</dbReference>
<gene>
    <name evidence="2" type="ORF">VRU48_05805</name>
</gene>
<accession>A0ABU7I571</accession>
<dbReference type="EMBL" id="JAZDQT010000001">
    <property type="protein sequence ID" value="MEE1944612.1"/>
    <property type="molecule type" value="Genomic_DNA"/>
</dbReference>
<dbReference type="RefSeq" id="WP_330106978.1">
    <property type="nucleotide sequence ID" value="NZ_JAZDQT010000001.1"/>
</dbReference>
<evidence type="ECO:0000313" key="3">
    <source>
        <dbReference type="Proteomes" id="UP001336835"/>
    </source>
</evidence>
<feature type="signal peptide" evidence="1">
    <location>
        <begin position="1"/>
        <end position="21"/>
    </location>
</feature>
<comment type="caution">
    <text evidence="2">The sequence shown here is derived from an EMBL/GenBank/DDBJ whole genome shotgun (WGS) entry which is preliminary data.</text>
</comment>
<sequence>MKKILTLLVVAIVATTSNTYAQYASDALRFSQTNYGSTARFKAMGNAQIANGGDLSSLGGNPAGLGLFTKSEFGFTPEFNQSGMNASYLGQNDVTNKSQLNINQIGAVFFAPTYKQKGEDTKKGLISGVFGIGYNRTNDYGMEVNYAGSNGRNSITDYFAQLAGSTAPNNLAQGSLERMAYDNYLISFDNAAGNYFSETFVDQSRNQFNFQRKNEVRSGSVSEFNFSAAANISNQFYIGASIGLIDLRYNSDAQFEESGSAREYDASGNLTGNNINYKLLFNQSQVTKGSGVNGRVGVIFKPVDGLRLGATIQTPTWFVIDDSYTEGLDNRGTIRGTTDKQTYDFTYNLRTPLKGSFGASYVIAGQALISADIDYVDYSSIRFSTNNNGSSSDRNIMIDNNSDVRSNYKGAVNYRIGGEYKVNNLSLRAGYGVNGSPYKNDSDKVFDTKMYSGGLGYRVSNYYVDLTYQRVETNNDFTPYNLGNGAEPVAQVKNTKNNVFLTLGLRF</sequence>
<proteinExistence type="predicted"/>
<protein>
    <recommendedName>
        <fullName evidence="4">Aromatic hydrocarbon degradation protein</fullName>
    </recommendedName>
</protein>
<dbReference type="Proteomes" id="UP001336835">
    <property type="component" value="Unassembled WGS sequence"/>
</dbReference>
<evidence type="ECO:0000313" key="2">
    <source>
        <dbReference type="EMBL" id="MEE1944612.1"/>
    </source>
</evidence>
<evidence type="ECO:0000256" key="1">
    <source>
        <dbReference type="SAM" id="SignalP"/>
    </source>
</evidence>
<name>A0ABU7I571_9SPHI</name>
<feature type="chain" id="PRO_5045137153" description="Aromatic hydrocarbon degradation protein" evidence="1">
    <location>
        <begin position="22"/>
        <end position="507"/>
    </location>
</feature>
<organism evidence="2 3">
    <name type="scientific">Pedobacter albus</name>
    <dbReference type="NCBI Taxonomy" id="3113905"/>
    <lineage>
        <taxon>Bacteria</taxon>
        <taxon>Pseudomonadati</taxon>
        <taxon>Bacteroidota</taxon>
        <taxon>Sphingobacteriia</taxon>
        <taxon>Sphingobacteriales</taxon>
        <taxon>Sphingobacteriaceae</taxon>
        <taxon>Pedobacter</taxon>
    </lineage>
</organism>